<dbReference type="eggNOG" id="COG2801">
    <property type="taxonomic scope" value="Bacteria"/>
</dbReference>
<comment type="caution">
    <text evidence="2">The sequence shown here is derived from an EMBL/GenBank/DDBJ whole genome shotgun (WGS) entry which is preliminary data.</text>
</comment>
<gene>
    <name evidence="2" type="ORF">EH31_12000</name>
</gene>
<name>A0A074M8X2_ERYLO</name>
<evidence type="ECO:0000313" key="3">
    <source>
        <dbReference type="Proteomes" id="UP000027647"/>
    </source>
</evidence>
<dbReference type="Proteomes" id="UP000027647">
    <property type="component" value="Unassembled WGS sequence"/>
</dbReference>
<proteinExistence type="predicted"/>
<dbReference type="EMBL" id="JMIW01000004">
    <property type="protein sequence ID" value="KEO89869.1"/>
    <property type="molecule type" value="Genomic_DNA"/>
</dbReference>
<reference evidence="2 3" key="1">
    <citation type="submission" date="2014-04" db="EMBL/GenBank/DDBJ databases">
        <title>A comprehensive comparison of genomes of Erythrobacter spp. strains.</title>
        <authorList>
            <person name="Zheng Q."/>
        </authorList>
    </citation>
    <scope>NUCLEOTIDE SEQUENCE [LARGE SCALE GENOMIC DNA]</scope>
    <source>
        <strain evidence="2 3">DSM 6997</strain>
    </source>
</reference>
<accession>A0A074M8X2</accession>
<keyword evidence="3" id="KW-1185">Reference proteome</keyword>
<feature type="domain" description="Integrase catalytic" evidence="1">
    <location>
        <begin position="2"/>
        <end position="44"/>
    </location>
</feature>
<dbReference type="GO" id="GO:0015074">
    <property type="term" value="P:DNA integration"/>
    <property type="evidence" value="ECO:0007669"/>
    <property type="project" value="InterPro"/>
</dbReference>
<evidence type="ECO:0000259" key="1">
    <source>
        <dbReference type="Pfam" id="PF13683"/>
    </source>
</evidence>
<dbReference type="AlphaFoldDB" id="A0A074M8X2"/>
<sequence length="71" mass="8110">MSESFNGRMRDELLDEALFMSMTHAWIEVYNRKRSLSSLDYETPAAVAAKLDKQWHGSNPSWGKRGAHHCG</sequence>
<evidence type="ECO:0000313" key="2">
    <source>
        <dbReference type="EMBL" id="KEO89869.1"/>
    </source>
</evidence>
<dbReference type="Pfam" id="PF13683">
    <property type="entry name" value="rve_3"/>
    <property type="match status" value="1"/>
</dbReference>
<dbReference type="InterPro" id="IPR001584">
    <property type="entry name" value="Integrase_cat-core"/>
</dbReference>
<organism evidence="2 3">
    <name type="scientific">Erythrobacter longus</name>
    <dbReference type="NCBI Taxonomy" id="1044"/>
    <lineage>
        <taxon>Bacteria</taxon>
        <taxon>Pseudomonadati</taxon>
        <taxon>Pseudomonadota</taxon>
        <taxon>Alphaproteobacteria</taxon>
        <taxon>Sphingomonadales</taxon>
        <taxon>Erythrobacteraceae</taxon>
        <taxon>Erythrobacter/Porphyrobacter group</taxon>
        <taxon>Erythrobacter</taxon>
    </lineage>
</organism>
<protein>
    <recommendedName>
        <fullName evidence="1">Integrase catalytic domain-containing protein</fullName>
    </recommendedName>
</protein>